<keyword evidence="3" id="KW-1185">Reference proteome</keyword>
<accession>A0A6G9YLT7</accession>
<feature type="transmembrane region" description="Helical" evidence="1">
    <location>
        <begin position="105"/>
        <end position="123"/>
    </location>
</feature>
<dbReference type="AlphaFoldDB" id="A0A6G9YLT7"/>
<feature type="transmembrane region" description="Helical" evidence="1">
    <location>
        <begin position="20"/>
        <end position="41"/>
    </location>
</feature>
<dbReference type="SUPFAM" id="SSF103481">
    <property type="entry name" value="Multidrug resistance efflux transporter EmrE"/>
    <property type="match status" value="2"/>
</dbReference>
<organism evidence="2 3">
    <name type="scientific">Nocardia arthritidis</name>
    <dbReference type="NCBI Taxonomy" id="228602"/>
    <lineage>
        <taxon>Bacteria</taxon>
        <taxon>Bacillati</taxon>
        <taxon>Actinomycetota</taxon>
        <taxon>Actinomycetes</taxon>
        <taxon>Mycobacteriales</taxon>
        <taxon>Nocardiaceae</taxon>
        <taxon>Nocardia</taxon>
    </lineage>
</organism>
<protein>
    <submittedName>
        <fullName evidence="2">EamA family transporter</fullName>
    </submittedName>
</protein>
<evidence type="ECO:0000313" key="2">
    <source>
        <dbReference type="EMBL" id="QIS14168.1"/>
    </source>
</evidence>
<keyword evidence="1" id="KW-0812">Transmembrane</keyword>
<feature type="transmembrane region" description="Helical" evidence="1">
    <location>
        <begin position="215"/>
        <end position="233"/>
    </location>
</feature>
<feature type="transmembrane region" description="Helical" evidence="1">
    <location>
        <begin position="245"/>
        <end position="268"/>
    </location>
</feature>
<dbReference type="RefSeq" id="WP_167476614.1">
    <property type="nucleotide sequence ID" value="NZ_CP046172.1"/>
</dbReference>
<keyword evidence="1" id="KW-1133">Transmembrane helix</keyword>
<sequence>MTTPPGTAARRTAPRMPPPAYFGISAIFHYLGPAMAVLRFARLDALGVAWLRIACAAVVFAMWRRPWRLIRRCTPEQRRVLLALGVVLAAMNTTFYLAIARLPLTTVGGIEFLGTIVLAAIGVRSPRNGIALALAVGGVLMLTELRSAGEPLGFAFAFVNCGLFMLYVVLGHRIANTGAGLSGIDQLGVAMLTAAVVATPFCLAAAAPACTRPDLLLAGIGVGICSSVIPYVTDQLAMARLRRETFALMLSMLPAVATVIGIVVLAQIPTIGELIGIALIAAGVAVHRQVPET</sequence>
<dbReference type="InterPro" id="IPR037185">
    <property type="entry name" value="EmrE-like"/>
</dbReference>
<evidence type="ECO:0000313" key="3">
    <source>
        <dbReference type="Proteomes" id="UP000503540"/>
    </source>
</evidence>
<name>A0A6G9YLT7_9NOCA</name>
<feature type="transmembrane region" description="Helical" evidence="1">
    <location>
        <begin position="79"/>
        <end position="99"/>
    </location>
</feature>
<feature type="transmembrane region" description="Helical" evidence="1">
    <location>
        <begin position="130"/>
        <end position="148"/>
    </location>
</feature>
<dbReference type="Proteomes" id="UP000503540">
    <property type="component" value="Chromosome"/>
</dbReference>
<gene>
    <name evidence="2" type="ORF">F5544_31645</name>
</gene>
<proteinExistence type="predicted"/>
<dbReference type="EMBL" id="CP046172">
    <property type="protein sequence ID" value="QIS14168.1"/>
    <property type="molecule type" value="Genomic_DNA"/>
</dbReference>
<keyword evidence="1" id="KW-0472">Membrane</keyword>
<feature type="transmembrane region" description="Helical" evidence="1">
    <location>
        <begin position="154"/>
        <end position="175"/>
    </location>
</feature>
<reference evidence="2 3" key="1">
    <citation type="journal article" date="2019" name="ACS Chem. Biol.">
        <title>Identification and Mobilization of a Cryptic Antibiotic Biosynthesis Gene Locus from a Human-Pathogenic Nocardia Isolate.</title>
        <authorList>
            <person name="Herisse M."/>
            <person name="Ishida K."/>
            <person name="Porter J.L."/>
            <person name="Howden B."/>
            <person name="Hertweck C."/>
            <person name="Stinear T.P."/>
            <person name="Pidot S.J."/>
        </authorList>
    </citation>
    <scope>NUCLEOTIDE SEQUENCE [LARGE SCALE GENOMIC DNA]</scope>
    <source>
        <strain evidence="2 3">AUSMDU00012717</strain>
    </source>
</reference>
<evidence type="ECO:0000256" key="1">
    <source>
        <dbReference type="SAM" id="Phobius"/>
    </source>
</evidence>
<feature type="transmembrane region" description="Helical" evidence="1">
    <location>
        <begin position="47"/>
        <end position="67"/>
    </location>
</feature>
<dbReference type="KEGG" id="nah:F5544_31645"/>
<feature type="transmembrane region" description="Helical" evidence="1">
    <location>
        <begin position="187"/>
        <end position="209"/>
    </location>
</feature>